<dbReference type="Proteomes" id="UP000192727">
    <property type="component" value="Chromosome"/>
</dbReference>
<evidence type="ECO:0000313" key="1">
    <source>
        <dbReference type="EMBL" id="ARF68042.1"/>
    </source>
</evidence>
<dbReference type="AlphaFoldDB" id="A0A1V0USS6"/>
<organism evidence="1 2">
    <name type="scientific">Paenibacillus larvae subsp. pulvifaciens</name>
    <dbReference type="NCBI Taxonomy" id="1477"/>
    <lineage>
        <taxon>Bacteria</taxon>
        <taxon>Bacillati</taxon>
        <taxon>Bacillota</taxon>
        <taxon>Bacilli</taxon>
        <taxon>Bacillales</taxon>
        <taxon>Paenibacillaceae</taxon>
        <taxon>Paenibacillus</taxon>
    </lineage>
</organism>
<gene>
    <name evidence="1" type="ORF">B7C51_09675</name>
</gene>
<name>A0A1V0USS6_9BACL</name>
<evidence type="ECO:0008006" key="3">
    <source>
        <dbReference type="Google" id="ProtNLM"/>
    </source>
</evidence>
<sequence>MKKLILAGVLGVSLLAGTNVPGFEAEKASAATVDNEIKETWKHYSLRSYEVTPKESFYLKKGEELGVLLSTGYPITYTVYDADNRVIGTYNAANFGRIFKAEKDGNISVQFQAGVNSSFVKTMSFAAKFTLYK</sequence>
<dbReference type="EMBL" id="CP020557">
    <property type="protein sequence ID" value="ARF68042.1"/>
    <property type="molecule type" value="Genomic_DNA"/>
</dbReference>
<protein>
    <recommendedName>
        <fullName evidence="3">F0F1 ATP synthase subunit alpha</fullName>
    </recommendedName>
</protein>
<reference evidence="1 2" key="1">
    <citation type="submission" date="2017-03" db="EMBL/GenBank/DDBJ databases">
        <title>Paenibacillus larvae genome sequencing.</title>
        <authorList>
            <person name="Dingman D.W."/>
        </authorList>
    </citation>
    <scope>NUCLEOTIDE SEQUENCE [LARGE SCALE GENOMIC DNA]</scope>
    <source>
        <strain evidence="1 2">SAG 10367</strain>
    </source>
</reference>
<dbReference type="RefSeq" id="WP_023483612.1">
    <property type="nucleotide sequence ID" value="NZ_CP020557.1"/>
</dbReference>
<accession>A0A1V0USS6</accession>
<evidence type="ECO:0000313" key="2">
    <source>
        <dbReference type="Proteomes" id="UP000192727"/>
    </source>
</evidence>
<proteinExistence type="predicted"/>